<comment type="caution">
    <text evidence="1">The sequence shown here is derived from an EMBL/GenBank/DDBJ whole genome shotgun (WGS) entry which is preliminary data.</text>
</comment>
<proteinExistence type="predicted"/>
<organism evidence="1 2">
    <name type="scientific">Streptomyces solincola</name>
    <dbReference type="NCBI Taxonomy" id="2100817"/>
    <lineage>
        <taxon>Bacteria</taxon>
        <taxon>Bacillati</taxon>
        <taxon>Actinomycetota</taxon>
        <taxon>Actinomycetes</taxon>
        <taxon>Kitasatosporales</taxon>
        <taxon>Streptomycetaceae</taxon>
        <taxon>Streptomyces</taxon>
    </lineage>
</organism>
<dbReference type="Proteomes" id="UP000239322">
    <property type="component" value="Unassembled WGS sequence"/>
</dbReference>
<reference evidence="1 2" key="1">
    <citation type="submission" date="2018-03" db="EMBL/GenBank/DDBJ databases">
        <title>Novel Streptomyces sp. from soil.</title>
        <authorList>
            <person name="Tan G.Y.A."/>
            <person name="Lee Z.Y."/>
        </authorList>
    </citation>
    <scope>NUCLEOTIDE SEQUENCE [LARGE SCALE GENOMIC DNA]</scope>
    <source>
        <strain evidence="1 2">ST5x</strain>
    </source>
</reference>
<dbReference type="EMBL" id="PVLV01000436">
    <property type="protein sequence ID" value="PRH76745.1"/>
    <property type="molecule type" value="Genomic_DNA"/>
</dbReference>
<dbReference type="AlphaFoldDB" id="A0A2S9PQP4"/>
<gene>
    <name evidence="1" type="ORF">C6N75_23975</name>
</gene>
<sequence>MKPTVTEALAEWKDAWDELQSSAVNALCLALPGLDHTKTPTYCCPVMLNISKPNDLGDGRVCVDDDTRATVELNDVPNEVIAEAVDAVFGIAWFDQAEGPLEDAGPGTYNYDDEQTGGEYEVVLGDNGTNTGRVYVGYVPVPYAAELLDAISTARERQVQRATAGD</sequence>
<keyword evidence="2" id="KW-1185">Reference proteome</keyword>
<accession>A0A2S9PQP4</accession>
<protein>
    <submittedName>
        <fullName evidence="1">Uncharacterized protein</fullName>
    </submittedName>
</protein>
<dbReference type="RefSeq" id="WP_105870981.1">
    <property type="nucleotide sequence ID" value="NZ_PVLV01000436.1"/>
</dbReference>
<name>A0A2S9PQP4_9ACTN</name>
<evidence type="ECO:0000313" key="1">
    <source>
        <dbReference type="EMBL" id="PRH76745.1"/>
    </source>
</evidence>
<evidence type="ECO:0000313" key="2">
    <source>
        <dbReference type="Proteomes" id="UP000239322"/>
    </source>
</evidence>